<feature type="signal peptide" evidence="2">
    <location>
        <begin position="1"/>
        <end position="20"/>
    </location>
</feature>
<evidence type="ECO:0000256" key="1">
    <source>
        <dbReference type="SAM" id="MobiDB-lite"/>
    </source>
</evidence>
<organism evidence="3">
    <name type="scientific">Chromera velia CCMP2878</name>
    <dbReference type="NCBI Taxonomy" id="1169474"/>
    <lineage>
        <taxon>Eukaryota</taxon>
        <taxon>Sar</taxon>
        <taxon>Alveolata</taxon>
        <taxon>Colpodellida</taxon>
        <taxon>Chromeraceae</taxon>
        <taxon>Chromera</taxon>
    </lineage>
</organism>
<feature type="compositionally biased region" description="Basic and acidic residues" evidence="1">
    <location>
        <begin position="318"/>
        <end position="333"/>
    </location>
</feature>
<feature type="chain" id="PRO_5005193099" description="J domain-containing protein" evidence="2">
    <location>
        <begin position="21"/>
        <end position="363"/>
    </location>
</feature>
<name>A0A0G4IFF6_9ALVE</name>
<protein>
    <recommendedName>
        <fullName evidence="4">J domain-containing protein</fullName>
    </recommendedName>
</protein>
<proteinExistence type="predicted"/>
<gene>
    <name evidence="3" type="ORF">Cvel_14024</name>
</gene>
<dbReference type="VEuPathDB" id="CryptoDB:Cvel_14024"/>
<evidence type="ECO:0000256" key="2">
    <source>
        <dbReference type="SAM" id="SignalP"/>
    </source>
</evidence>
<dbReference type="Gene3D" id="1.10.287.110">
    <property type="entry name" value="DnaJ domain"/>
    <property type="match status" value="1"/>
</dbReference>
<evidence type="ECO:0000313" key="3">
    <source>
        <dbReference type="EMBL" id="CEM56030.1"/>
    </source>
</evidence>
<dbReference type="EMBL" id="CDMZ01005934">
    <property type="protein sequence ID" value="CEM56030.1"/>
    <property type="molecule type" value="Genomic_DNA"/>
</dbReference>
<dbReference type="InterPro" id="IPR036869">
    <property type="entry name" value="J_dom_sf"/>
</dbReference>
<sequence length="363" mass="41184">MRAVRFLSLLFAVTVSVTLAVPAAKTRASFLSKDSESTTAVDDFAALISYCAAGDVKHVVRYLKSMPDANDQCLMTACNRGVGGRVLEAMIIDNQVEIRNIGAGTLKQCLVSALKINDIASAAYVKKVTQAPPMRYRMRWTQEDMDEAFLAVCKTGSAASFQKFHTDIFPDPKFSETIVEEGLLTACRSYNQMNDLVNYIISSFPKMKYSIDKIYTCMAEAQTHYFFSPVMMTMQQRFPSAWKDWYAETTGQQNADDYLRYKNKTSGERARAQEQERKVKEDRERRASLMKQFDPELTELPATKNELMKLWRRRSKQVHPDKAMRAGKTKEEATQEMQDVNAAYDQLQHYYDGNGNLRSGGVS</sequence>
<feature type="region of interest" description="Disordered" evidence="1">
    <location>
        <begin position="313"/>
        <end position="334"/>
    </location>
</feature>
<dbReference type="CDD" id="cd06257">
    <property type="entry name" value="DnaJ"/>
    <property type="match status" value="1"/>
</dbReference>
<evidence type="ECO:0008006" key="4">
    <source>
        <dbReference type="Google" id="ProtNLM"/>
    </source>
</evidence>
<dbReference type="InterPro" id="IPR001623">
    <property type="entry name" value="DnaJ_domain"/>
</dbReference>
<dbReference type="SUPFAM" id="SSF46565">
    <property type="entry name" value="Chaperone J-domain"/>
    <property type="match status" value="1"/>
</dbReference>
<reference evidence="3" key="1">
    <citation type="submission" date="2014-11" db="EMBL/GenBank/DDBJ databases">
        <authorList>
            <person name="Otto D Thomas"/>
            <person name="Naeem Raeece"/>
        </authorList>
    </citation>
    <scope>NUCLEOTIDE SEQUENCE</scope>
</reference>
<accession>A0A0G4IFF6</accession>
<dbReference type="AlphaFoldDB" id="A0A0G4IFF6"/>
<keyword evidence="2" id="KW-0732">Signal</keyword>